<keyword evidence="3" id="KW-1185">Reference proteome</keyword>
<proteinExistence type="predicted"/>
<accession>A0A226ESC8</accession>
<dbReference type="STRING" id="158441.A0A226ESC8"/>
<dbReference type="Proteomes" id="UP000198287">
    <property type="component" value="Unassembled WGS sequence"/>
</dbReference>
<sequence>MELIRGLSPSLKRKKEVGEDDVFMALDLPVERDSISSGSGSGTGSNHQYPPHSHLHRMYFSSRTGSREGNNGGGGGVLVKEMHSVSSKDKISEKDIYCCDKDLRDDEPYSSYVQFAREYTRPHEYSYPVVQPDKKYSPSSDLSNSLSLGGMTFSPKKPLQLDPLSLQPPPLLPTKSTGSTKKKSSQRSLTVRKLPPLHKYSSLMKKCDLFIISSFMGVQQLDNFTTLDTPLSVQASSQALGGVAITSFNADVLWQREHHARKSVRCL</sequence>
<organism evidence="2 3">
    <name type="scientific">Folsomia candida</name>
    <name type="common">Springtail</name>
    <dbReference type="NCBI Taxonomy" id="158441"/>
    <lineage>
        <taxon>Eukaryota</taxon>
        <taxon>Metazoa</taxon>
        <taxon>Ecdysozoa</taxon>
        <taxon>Arthropoda</taxon>
        <taxon>Hexapoda</taxon>
        <taxon>Collembola</taxon>
        <taxon>Entomobryomorpha</taxon>
        <taxon>Isotomoidea</taxon>
        <taxon>Isotomidae</taxon>
        <taxon>Proisotominae</taxon>
        <taxon>Folsomia</taxon>
    </lineage>
</organism>
<evidence type="ECO:0000313" key="2">
    <source>
        <dbReference type="EMBL" id="OXA60535.1"/>
    </source>
</evidence>
<reference evidence="2 3" key="1">
    <citation type="submission" date="2015-12" db="EMBL/GenBank/DDBJ databases">
        <title>The genome of Folsomia candida.</title>
        <authorList>
            <person name="Faddeeva A."/>
            <person name="Derks M.F."/>
            <person name="Anvar Y."/>
            <person name="Smit S."/>
            <person name="Van Straalen N."/>
            <person name="Roelofs D."/>
        </authorList>
    </citation>
    <scope>NUCLEOTIDE SEQUENCE [LARGE SCALE GENOMIC DNA]</scope>
    <source>
        <strain evidence="2 3">VU population</strain>
        <tissue evidence="2">Whole body</tissue>
    </source>
</reference>
<feature type="region of interest" description="Disordered" evidence="1">
    <location>
        <begin position="33"/>
        <end position="53"/>
    </location>
</feature>
<evidence type="ECO:0000256" key="1">
    <source>
        <dbReference type="SAM" id="MobiDB-lite"/>
    </source>
</evidence>
<comment type="caution">
    <text evidence="2">The sequence shown here is derived from an EMBL/GenBank/DDBJ whole genome shotgun (WGS) entry which is preliminary data.</text>
</comment>
<feature type="region of interest" description="Disordered" evidence="1">
    <location>
        <begin position="158"/>
        <end position="190"/>
    </location>
</feature>
<name>A0A226ESC8_FOLCA</name>
<protein>
    <submittedName>
        <fullName evidence="2">Uncharacterized protein</fullName>
    </submittedName>
</protein>
<gene>
    <name evidence="2" type="ORF">Fcan01_06209</name>
</gene>
<dbReference type="OrthoDB" id="5786858at2759"/>
<dbReference type="AlphaFoldDB" id="A0A226ESC8"/>
<evidence type="ECO:0000313" key="3">
    <source>
        <dbReference type="Proteomes" id="UP000198287"/>
    </source>
</evidence>
<dbReference type="EMBL" id="LNIX01000002">
    <property type="protein sequence ID" value="OXA60535.1"/>
    <property type="molecule type" value="Genomic_DNA"/>
</dbReference>